<dbReference type="Proteomes" id="UP000003242">
    <property type="component" value="Unassembled WGS sequence"/>
</dbReference>
<evidence type="ECO:0000313" key="3">
    <source>
        <dbReference type="EMBL" id="EGL39742.1"/>
    </source>
</evidence>
<dbReference type="AlphaFoldDB" id="D3LUU9"/>
<keyword evidence="5" id="KW-1185">Reference proteome</keyword>
<dbReference type="GO" id="GO:0008270">
    <property type="term" value="F:zinc ion binding"/>
    <property type="evidence" value="ECO:0007669"/>
    <property type="project" value="TreeGrafter"/>
</dbReference>
<dbReference type="PROSITE" id="PS50151">
    <property type="entry name" value="UVR"/>
    <property type="match status" value="1"/>
</dbReference>
<reference evidence="4" key="1">
    <citation type="submission" date="2009-12" db="EMBL/GenBank/DDBJ databases">
        <title>Sequence of Clostridiales genomosp. BVAB3 str. UPII9-5.</title>
        <authorList>
            <person name="Madupu R."/>
            <person name="Durkin A.S."/>
            <person name="Torralba M."/>
            <person name="Methe B."/>
            <person name="Sutton G.G."/>
            <person name="Strausberg R.L."/>
            <person name="Nelson K.E."/>
        </authorList>
    </citation>
    <scope>NUCLEOTIDE SEQUENCE [LARGE SCALE GENOMIC DNA]</scope>
    <source>
        <strain evidence="4">28L</strain>
    </source>
</reference>
<gene>
    <name evidence="2" type="ORF">HMPREF0889_1647</name>
    <name evidence="3" type="ORF">HMPREF1039_1000</name>
</gene>
<dbReference type="EMBL" id="AFIJ01000033">
    <property type="protein sequence ID" value="EGL39742.1"/>
    <property type="molecule type" value="Genomic_DNA"/>
</dbReference>
<dbReference type="OrthoDB" id="9788704at2"/>
<dbReference type="GO" id="GO:0005507">
    <property type="term" value="F:copper ion binding"/>
    <property type="evidence" value="ECO:0007669"/>
    <property type="project" value="TreeGrafter"/>
</dbReference>
<dbReference type="GO" id="GO:0046870">
    <property type="term" value="F:cadmium ion binding"/>
    <property type="evidence" value="ECO:0007669"/>
    <property type="project" value="TreeGrafter"/>
</dbReference>
<dbReference type="RefSeq" id="WP_007391347.1">
    <property type="nucleotide sequence ID" value="NZ_ADGP01000019.1"/>
</dbReference>
<evidence type="ECO:0000313" key="4">
    <source>
        <dbReference type="Proteomes" id="UP000003242"/>
    </source>
</evidence>
<sequence>MVKKEDEKQPVFRVLTGKGKGLFSAAADGGARDATFFRLLTYGADEAESERRCPQCGCTYSQFQQTGLVGCARCYTTFYEELVQVLQRVQGAVHHPGKVPNHGHGVFSTDIRVRRLYQQLQAAVRAGRSEEAARIREEYGQLKERMRKQ</sequence>
<dbReference type="PANTHER" id="PTHR38430:SF1">
    <property type="entry name" value="PROTEIN-ARGININE KINASE ACTIVATOR PROTEIN"/>
    <property type="match status" value="1"/>
</dbReference>
<dbReference type="InterPro" id="IPR025542">
    <property type="entry name" value="YacH"/>
</dbReference>
<dbReference type="GO" id="GO:0050897">
    <property type="term" value="F:cobalt ion binding"/>
    <property type="evidence" value="ECO:0007669"/>
    <property type="project" value="TreeGrafter"/>
</dbReference>
<name>D3LUU9_9FIRM</name>
<dbReference type="GO" id="GO:1990169">
    <property type="term" value="P:stress response to copper ion"/>
    <property type="evidence" value="ECO:0007669"/>
    <property type="project" value="TreeGrafter"/>
</dbReference>
<dbReference type="EMBL" id="ADGP01000019">
    <property type="protein sequence ID" value="EFD94098.1"/>
    <property type="molecule type" value="Genomic_DNA"/>
</dbReference>
<organism evidence="2 4">
    <name type="scientific">Megasphaera lornae</name>
    <dbReference type="NCBI Taxonomy" id="1000568"/>
    <lineage>
        <taxon>Bacteria</taxon>
        <taxon>Bacillati</taxon>
        <taxon>Bacillota</taxon>
        <taxon>Negativicutes</taxon>
        <taxon>Veillonellales</taxon>
        <taxon>Veillonellaceae</taxon>
        <taxon>Megasphaera</taxon>
    </lineage>
</organism>
<protein>
    <recommendedName>
        <fullName evidence="1">UVR domain-containing protein</fullName>
    </recommendedName>
</protein>
<reference evidence="3 5" key="3">
    <citation type="submission" date="2011-04" db="EMBL/GenBank/DDBJ databases">
        <authorList>
            <person name="Harkins D.M."/>
            <person name="Madupu R."/>
            <person name="Durkin A.S."/>
            <person name="Torralba M."/>
            <person name="Methe B."/>
            <person name="Sutton G.G."/>
            <person name="Nelson K.E."/>
        </authorList>
    </citation>
    <scope>NUCLEOTIDE SEQUENCE [LARGE SCALE GENOMIC DNA]</scope>
    <source>
        <strain evidence="3 5">UPII 199-6</strain>
    </source>
</reference>
<evidence type="ECO:0000313" key="2">
    <source>
        <dbReference type="EMBL" id="EFD94098.1"/>
    </source>
</evidence>
<accession>D3LUU9</accession>
<proteinExistence type="predicted"/>
<dbReference type="Proteomes" id="UP000004018">
    <property type="component" value="Unassembled WGS sequence"/>
</dbReference>
<dbReference type="STRING" id="699218.HMPREF0889_1647"/>
<reference evidence="2" key="2">
    <citation type="submission" date="2009-12" db="EMBL/GenBank/DDBJ databases">
        <authorList>
            <person name="Madupu R."/>
            <person name="Durkin A.S."/>
            <person name="Torralba M."/>
            <person name="Methe B."/>
            <person name="Sutton G.G."/>
            <person name="Strausberg R.L."/>
            <person name="Nelson K.E."/>
        </authorList>
    </citation>
    <scope>NUCLEOTIDE SEQUENCE</scope>
    <source>
        <strain evidence="2">28L</strain>
    </source>
</reference>
<evidence type="ECO:0000259" key="1">
    <source>
        <dbReference type="PROSITE" id="PS50151"/>
    </source>
</evidence>
<comment type="caution">
    <text evidence="2">The sequence shown here is derived from an EMBL/GenBank/DDBJ whole genome shotgun (WGS) entry which is preliminary data.</text>
</comment>
<dbReference type="PANTHER" id="PTHR38430">
    <property type="entry name" value="PROTEIN-ARGININE KINASE ACTIVATOR PROTEIN"/>
    <property type="match status" value="1"/>
</dbReference>
<dbReference type="eggNOG" id="COG3880">
    <property type="taxonomic scope" value="Bacteria"/>
</dbReference>
<feature type="domain" description="UVR" evidence="1">
    <location>
        <begin position="110"/>
        <end position="145"/>
    </location>
</feature>
<dbReference type="InterPro" id="IPR001943">
    <property type="entry name" value="UVR_dom"/>
</dbReference>
<evidence type="ECO:0000313" key="5">
    <source>
        <dbReference type="Proteomes" id="UP000004018"/>
    </source>
</evidence>
<dbReference type="GO" id="GO:1990170">
    <property type="term" value="P:stress response to cadmium ion"/>
    <property type="evidence" value="ECO:0007669"/>
    <property type="project" value="TreeGrafter"/>
</dbReference>